<evidence type="ECO:0000256" key="4">
    <source>
        <dbReference type="SAM" id="SignalP"/>
    </source>
</evidence>
<evidence type="ECO:0000259" key="5">
    <source>
        <dbReference type="Pfam" id="PF26580"/>
    </source>
</evidence>
<name>A0ABT2MCV7_9MYCO</name>
<dbReference type="RefSeq" id="WP_260994173.1">
    <property type="nucleotide sequence ID" value="NZ_JAODWD010000004.1"/>
</dbReference>
<organism evidence="6 7">
    <name type="scientific">Mycobacterium deserti</name>
    <dbReference type="NCBI Taxonomy" id="2978347"/>
    <lineage>
        <taxon>Bacteria</taxon>
        <taxon>Bacillati</taxon>
        <taxon>Actinomycetota</taxon>
        <taxon>Actinomycetes</taxon>
        <taxon>Mycobacteriales</taxon>
        <taxon>Mycobacteriaceae</taxon>
        <taxon>Mycobacterium</taxon>
    </lineage>
</organism>
<reference evidence="7" key="1">
    <citation type="submission" date="2023-07" db="EMBL/GenBank/DDBJ databases">
        <authorList>
            <person name="Deng Y."/>
            <person name="Zhang Y.-Q."/>
        </authorList>
    </citation>
    <scope>NUCLEOTIDE SEQUENCE [LARGE SCALE GENOMIC DNA]</scope>
    <source>
        <strain evidence="7">CPCC 205710</strain>
    </source>
</reference>
<dbReference type="EMBL" id="JAODWD010000004">
    <property type="protein sequence ID" value="MCT7660103.1"/>
    <property type="molecule type" value="Genomic_DNA"/>
</dbReference>
<feature type="region of interest" description="Disordered" evidence="3">
    <location>
        <begin position="25"/>
        <end position="67"/>
    </location>
</feature>
<protein>
    <recommendedName>
        <fullName evidence="5">Low molecular weight antigen MTB12-like C-terminal domain-containing protein</fullName>
    </recommendedName>
</protein>
<accession>A0ABT2MCV7</accession>
<proteinExistence type="inferred from homology"/>
<feature type="domain" description="Low molecular weight antigen MTB12-like C-terminal" evidence="5">
    <location>
        <begin position="66"/>
        <end position="184"/>
    </location>
</feature>
<keyword evidence="1 4" id="KW-0732">Signal</keyword>
<evidence type="ECO:0000313" key="7">
    <source>
        <dbReference type="Proteomes" id="UP001206639"/>
    </source>
</evidence>
<dbReference type="Proteomes" id="UP001206639">
    <property type="component" value="Unassembled WGS sequence"/>
</dbReference>
<feature type="compositionally biased region" description="Low complexity" evidence="3">
    <location>
        <begin position="30"/>
        <end position="41"/>
    </location>
</feature>
<dbReference type="PROSITE" id="PS51257">
    <property type="entry name" value="PROKAR_LIPOPROTEIN"/>
    <property type="match status" value="1"/>
</dbReference>
<comment type="caution">
    <text evidence="6">The sequence shown here is derived from an EMBL/GenBank/DDBJ whole genome shotgun (WGS) entry which is preliminary data.</text>
</comment>
<comment type="similarity">
    <text evidence="2">Belongs to the MTB12 family.</text>
</comment>
<dbReference type="Pfam" id="PF26580">
    <property type="entry name" value="Mtb12_C"/>
    <property type="match status" value="1"/>
</dbReference>
<evidence type="ECO:0000256" key="3">
    <source>
        <dbReference type="SAM" id="MobiDB-lite"/>
    </source>
</evidence>
<evidence type="ECO:0000256" key="2">
    <source>
        <dbReference type="ARBA" id="ARBA00093774"/>
    </source>
</evidence>
<keyword evidence="7" id="KW-1185">Reference proteome</keyword>
<evidence type="ECO:0000256" key="1">
    <source>
        <dbReference type="ARBA" id="ARBA00022729"/>
    </source>
</evidence>
<gene>
    <name evidence="6" type="ORF">N4S67_16930</name>
</gene>
<sequence length="189" mass="19512">MPSFSTKVLSAVAIAAALGLGACSDEPEQARPAASATTPAPLEKPPTPTAPFGPEPSTVPPADIAPLPAPEALTDVMVRIADPAVPGGDKLNLVQHATPADAEALDRFGRALADGGYTPLTFEAHELVWSAENRGNVLANIVVKTANPQTGEFAFPMEFSPTDTGSWQLTRETADMLLQLGQPAPTPPG</sequence>
<feature type="signal peptide" evidence="4">
    <location>
        <begin position="1"/>
        <end position="24"/>
    </location>
</feature>
<evidence type="ECO:0000313" key="6">
    <source>
        <dbReference type="EMBL" id="MCT7660103.1"/>
    </source>
</evidence>
<feature type="compositionally biased region" description="Pro residues" evidence="3">
    <location>
        <begin position="42"/>
        <end position="59"/>
    </location>
</feature>
<dbReference type="InterPro" id="IPR058644">
    <property type="entry name" value="Mtb12-like_C"/>
</dbReference>
<feature type="chain" id="PRO_5045092133" description="Low molecular weight antigen MTB12-like C-terminal domain-containing protein" evidence="4">
    <location>
        <begin position="25"/>
        <end position="189"/>
    </location>
</feature>